<protein>
    <submittedName>
        <fullName evidence="1">Aminoglycoside O-phosphotransferase</fullName>
    </submittedName>
</protein>
<dbReference type="AlphaFoldDB" id="A0A9W5UWC8"/>
<dbReference type="InterPro" id="IPR006748">
    <property type="entry name" value="NH2Glyco/OHUrea_AB-resist_kin"/>
</dbReference>
<dbReference type="SUPFAM" id="SSF56112">
    <property type="entry name" value="Protein kinase-like (PK-like)"/>
    <property type="match status" value="1"/>
</dbReference>
<dbReference type="Proteomes" id="UP000607311">
    <property type="component" value="Unassembled WGS sequence"/>
</dbReference>
<organism evidence="1 2">
    <name type="scientific">Micromonospora sediminimaris</name>
    <dbReference type="NCBI Taxonomy" id="547162"/>
    <lineage>
        <taxon>Bacteria</taxon>
        <taxon>Bacillati</taxon>
        <taxon>Actinomycetota</taxon>
        <taxon>Actinomycetes</taxon>
        <taxon>Micromonosporales</taxon>
        <taxon>Micromonosporaceae</taxon>
        <taxon>Micromonospora</taxon>
    </lineage>
</organism>
<name>A0A9W5UWC8_9ACTN</name>
<dbReference type="Pfam" id="PF04655">
    <property type="entry name" value="APH_6_hur"/>
    <property type="match status" value="1"/>
</dbReference>
<evidence type="ECO:0000313" key="1">
    <source>
        <dbReference type="EMBL" id="GIJ34485.1"/>
    </source>
</evidence>
<accession>A0A9W5UWC8</accession>
<sequence length="301" mass="32637">MSVITVPEQFAQWRIRVDGAAAREWVQALPALVDRLLDQWNLALDEAEPLHGGFGLVVLVHRGEQPLALKLSCSGNAVADEVRALRAWQGRSAVALLDAEPQAGAVLLERLDYRRSLHTLPLRDAAEIAGSLVRALAVAAPPGLRTLSEVAAGIADNLPGRQQALGSPVPPRWLDAARRYACELRGAGDQVLIHADLHYGNVLAATRQPWLAVDPRALQGVPEYSIPELMWTRADELPYGADIRGIFDVIVAAGELDAAAARGWVVTRCVDYWLWGLQRGLTIDPVRCERVLSALFPGSGN</sequence>
<gene>
    <name evidence="1" type="ORF">Vse01_36330</name>
</gene>
<dbReference type="GO" id="GO:0019748">
    <property type="term" value="P:secondary metabolic process"/>
    <property type="evidence" value="ECO:0007669"/>
    <property type="project" value="InterPro"/>
</dbReference>
<dbReference type="GO" id="GO:0016773">
    <property type="term" value="F:phosphotransferase activity, alcohol group as acceptor"/>
    <property type="evidence" value="ECO:0007669"/>
    <property type="project" value="InterPro"/>
</dbReference>
<comment type="caution">
    <text evidence="1">The sequence shown here is derived from an EMBL/GenBank/DDBJ whole genome shotgun (WGS) entry which is preliminary data.</text>
</comment>
<dbReference type="EMBL" id="BOPD01000021">
    <property type="protein sequence ID" value="GIJ34485.1"/>
    <property type="molecule type" value="Genomic_DNA"/>
</dbReference>
<reference evidence="1" key="1">
    <citation type="submission" date="2021-01" db="EMBL/GenBank/DDBJ databases">
        <title>Whole genome shotgun sequence of Verrucosispora sediminis NBRC 107745.</title>
        <authorList>
            <person name="Komaki H."/>
            <person name="Tamura T."/>
        </authorList>
    </citation>
    <scope>NUCLEOTIDE SEQUENCE</scope>
    <source>
        <strain evidence="1">NBRC 107745</strain>
    </source>
</reference>
<dbReference type="RefSeq" id="WP_198413221.1">
    <property type="nucleotide sequence ID" value="NZ_BOPD01000021.1"/>
</dbReference>
<proteinExistence type="predicted"/>
<evidence type="ECO:0000313" key="2">
    <source>
        <dbReference type="Proteomes" id="UP000607311"/>
    </source>
</evidence>
<dbReference type="InterPro" id="IPR011009">
    <property type="entry name" value="Kinase-like_dom_sf"/>
</dbReference>
<keyword evidence="2" id="KW-1185">Reference proteome</keyword>